<dbReference type="AlphaFoldDB" id="A0A7W9Q2Q3"/>
<organism evidence="2 3">
    <name type="scientific">Streptomyces echinatus</name>
    <dbReference type="NCBI Taxonomy" id="67293"/>
    <lineage>
        <taxon>Bacteria</taxon>
        <taxon>Bacillati</taxon>
        <taxon>Actinomycetota</taxon>
        <taxon>Actinomycetes</taxon>
        <taxon>Kitasatosporales</taxon>
        <taxon>Streptomycetaceae</taxon>
        <taxon>Streptomyces</taxon>
    </lineage>
</organism>
<dbReference type="RefSeq" id="WP_308288341.1">
    <property type="nucleotide sequence ID" value="NZ_BAAAWF010000079.1"/>
</dbReference>
<protein>
    <submittedName>
        <fullName evidence="2">Putative membrane protein YfcA</fullName>
    </submittedName>
</protein>
<name>A0A7W9Q2Q3_9ACTN</name>
<dbReference type="Proteomes" id="UP000585836">
    <property type="component" value="Unassembled WGS sequence"/>
</dbReference>
<evidence type="ECO:0000313" key="2">
    <source>
        <dbReference type="EMBL" id="MBB5932524.1"/>
    </source>
</evidence>
<feature type="signal peptide" evidence="1">
    <location>
        <begin position="1"/>
        <end position="15"/>
    </location>
</feature>
<gene>
    <name evidence="2" type="ORF">FHS34_008034</name>
</gene>
<comment type="caution">
    <text evidence="2">The sequence shown here is derived from an EMBL/GenBank/DDBJ whole genome shotgun (WGS) entry which is preliminary data.</text>
</comment>
<evidence type="ECO:0000256" key="1">
    <source>
        <dbReference type="SAM" id="SignalP"/>
    </source>
</evidence>
<dbReference type="EMBL" id="JACHJK010000027">
    <property type="protein sequence ID" value="MBB5932524.1"/>
    <property type="molecule type" value="Genomic_DNA"/>
</dbReference>
<keyword evidence="1" id="KW-0732">Signal</keyword>
<proteinExistence type="predicted"/>
<sequence>MTGMGFALVSVPALALLFSPEDGVALVNCAAGVVSAAGLAGTWRQVHLPAMSVLVAAAV</sequence>
<accession>A0A7W9Q2Q3</accession>
<keyword evidence="3" id="KW-1185">Reference proteome</keyword>
<evidence type="ECO:0000313" key="3">
    <source>
        <dbReference type="Proteomes" id="UP000585836"/>
    </source>
</evidence>
<feature type="chain" id="PRO_5039563302" evidence="1">
    <location>
        <begin position="16"/>
        <end position="59"/>
    </location>
</feature>
<reference evidence="2 3" key="1">
    <citation type="submission" date="2020-08" db="EMBL/GenBank/DDBJ databases">
        <title>Genomic Encyclopedia of Type Strains, Phase III (KMG-III): the genomes of soil and plant-associated and newly described type strains.</title>
        <authorList>
            <person name="Whitman W."/>
        </authorList>
    </citation>
    <scope>NUCLEOTIDE SEQUENCE [LARGE SCALE GENOMIC DNA]</scope>
    <source>
        <strain evidence="2 3">CECT 3313</strain>
    </source>
</reference>